<dbReference type="Proteomes" id="UP000594638">
    <property type="component" value="Unassembled WGS sequence"/>
</dbReference>
<feature type="region of interest" description="Disordered" evidence="1">
    <location>
        <begin position="1"/>
        <end position="125"/>
    </location>
</feature>
<dbReference type="AlphaFoldDB" id="A0A8S0SE50"/>
<gene>
    <name evidence="2" type="ORF">OLEA9_A094734</name>
</gene>
<protein>
    <submittedName>
        <fullName evidence="2">Uncharacterized protein</fullName>
    </submittedName>
</protein>
<dbReference type="EMBL" id="CACTIH010004128">
    <property type="protein sequence ID" value="CAA2989650.1"/>
    <property type="molecule type" value="Genomic_DNA"/>
</dbReference>
<sequence>MHHWRSSRAEGYPTGKQLSALLEDPQLEVIPELTPSMEEEARGLVRDLGVPHTPDKEMSDPELGPRLEGCPADRRSPPPRASPPPLASPPSRASLPLVASPSPGPSSPPLASPPSRHLPRVSSGHSDDLYACLTEFIAEKVGTLRRDLTERVDDLG</sequence>
<proteinExistence type="predicted"/>
<evidence type="ECO:0000256" key="1">
    <source>
        <dbReference type="SAM" id="MobiDB-lite"/>
    </source>
</evidence>
<feature type="compositionally biased region" description="Basic and acidic residues" evidence="1">
    <location>
        <begin position="53"/>
        <end position="76"/>
    </location>
</feature>
<evidence type="ECO:0000313" key="2">
    <source>
        <dbReference type="EMBL" id="CAA2989650.1"/>
    </source>
</evidence>
<comment type="caution">
    <text evidence="2">The sequence shown here is derived from an EMBL/GenBank/DDBJ whole genome shotgun (WGS) entry which is preliminary data.</text>
</comment>
<keyword evidence="3" id="KW-1185">Reference proteome</keyword>
<feature type="compositionally biased region" description="Low complexity" evidence="1">
    <location>
        <begin position="89"/>
        <end position="101"/>
    </location>
</feature>
<dbReference type="Gramene" id="OE9A094734T1">
    <property type="protein sequence ID" value="OE9A094734C1"/>
    <property type="gene ID" value="OE9A094734"/>
</dbReference>
<name>A0A8S0SE50_OLEEU</name>
<reference evidence="2 3" key="1">
    <citation type="submission" date="2019-12" db="EMBL/GenBank/DDBJ databases">
        <authorList>
            <person name="Alioto T."/>
            <person name="Alioto T."/>
            <person name="Gomez Garrido J."/>
        </authorList>
    </citation>
    <scope>NUCLEOTIDE SEQUENCE [LARGE SCALE GENOMIC DNA]</scope>
</reference>
<feature type="compositionally biased region" description="Pro residues" evidence="1">
    <location>
        <begin position="78"/>
        <end position="88"/>
    </location>
</feature>
<feature type="compositionally biased region" description="Pro residues" evidence="1">
    <location>
        <begin position="102"/>
        <end position="112"/>
    </location>
</feature>
<evidence type="ECO:0000313" key="3">
    <source>
        <dbReference type="Proteomes" id="UP000594638"/>
    </source>
</evidence>
<accession>A0A8S0SE50</accession>
<organism evidence="2 3">
    <name type="scientific">Olea europaea subsp. europaea</name>
    <dbReference type="NCBI Taxonomy" id="158383"/>
    <lineage>
        <taxon>Eukaryota</taxon>
        <taxon>Viridiplantae</taxon>
        <taxon>Streptophyta</taxon>
        <taxon>Embryophyta</taxon>
        <taxon>Tracheophyta</taxon>
        <taxon>Spermatophyta</taxon>
        <taxon>Magnoliopsida</taxon>
        <taxon>eudicotyledons</taxon>
        <taxon>Gunneridae</taxon>
        <taxon>Pentapetalae</taxon>
        <taxon>asterids</taxon>
        <taxon>lamiids</taxon>
        <taxon>Lamiales</taxon>
        <taxon>Oleaceae</taxon>
        <taxon>Oleeae</taxon>
        <taxon>Olea</taxon>
    </lineage>
</organism>